<evidence type="ECO:0008006" key="3">
    <source>
        <dbReference type="Google" id="ProtNLM"/>
    </source>
</evidence>
<gene>
    <name evidence="1" type="ORF">LTR36_003692</name>
</gene>
<reference evidence="1 2" key="1">
    <citation type="submission" date="2021-11" db="EMBL/GenBank/DDBJ databases">
        <title>Black yeast isolated from Biological Soil Crust.</title>
        <authorList>
            <person name="Kurbessoian T."/>
        </authorList>
    </citation>
    <scope>NUCLEOTIDE SEQUENCE [LARGE SCALE GENOMIC DNA]</scope>
    <source>
        <strain evidence="1 2">CCFEE 5522</strain>
    </source>
</reference>
<comment type="caution">
    <text evidence="1">The sequence shown here is derived from an EMBL/GenBank/DDBJ whole genome shotgun (WGS) entry which is preliminary data.</text>
</comment>
<evidence type="ECO:0000313" key="2">
    <source>
        <dbReference type="Proteomes" id="UP001324427"/>
    </source>
</evidence>
<dbReference type="Gene3D" id="3.80.10.10">
    <property type="entry name" value="Ribonuclease Inhibitor"/>
    <property type="match status" value="1"/>
</dbReference>
<dbReference type="AlphaFoldDB" id="A0AAV9JIX6"/>
<name>A0AAV9JIX6_9PEZI</name>
<organism evidence="1 2">
    <name type="scientific">Oleoguttula mirabilis</name>
    <dbReference type="NCBI Taxonomy" id="1507867"/>
    <lineage>
        <taxon>Eukaryota</taxon>
        <taxon>Fungi</taxon>
        <taxon>Dikarya</taxon>
        <taxon>Ascomycota</taxon>
        <taxon>Pezizomycotina</taxon>
        <taxon>Dothideomycetes</taxon>
        <taxon>Dothideomycetidae</taxon>
        <taxon>Mycosphaerellales</taxon>
        <taxon>Teratosphaeriaceae</taxon>
        <taxon>Oleoguttula</taxon>
    </lineage>
</organism>
<dbReference type="InterPro" id="IPR032675">
    <property type="entry name" value="LRR_dom_sf"/>
</dbReference>
<dbReference type="Proteomes" id="UP001324427">
    <property type="component" value="Unassembled WGS sequence"/>
</dbReference>
<proteinExistence type="predicted"/>
<protein>
    <recommendedName>
        <fullName evidence="3">F-box domain-containing protein</fullName>
    </recommendedName>
</protein>
<keyword evidence="2" id="KW-1185">Reference proteome</keyword>
<accession>A0AAV9JIX6</accession>
<sequence length="518" mass="57533">MAGQLPTELIEHIFSLADHTDKQTCAAICLTNELGRQAVTPVMYQSVGITDGRLLPAERAHRLQLLCRTLLENPRLAALATDIKHWVDSASQEDCGRLDGSFALLVQRRLGEMNMPRALYGQVLTVLEDDQCETTEDDYLVLMLLLCNRATVLELLGELNVLRDMESLCYILGCVAEEEDDSEDGESSSSSDVSGEAESRQYGLYSIREVRLISEGLTRDGVKVDLGVEDIEPLLQFPNLHSVYASNLERTISKGFRSSLDLFRSNVKELKFSAFSAKIEDLEALLPACSGLQTLDVEFTTKDSAHRRFDWRDLGVALREFCPRIKHLRLDHERDVLMDDKDMYEMGGVRDDNVKSARLRGLGRLIELSHLTTLTLSKNALFGTRGSFAGYRASDASESDLEQKFGALDTEPSGRKLDAILPQSLRELTIICEDKYIGPWEVGLLDGPAVQHLDEMTIIDCQKDGWITKMEGPNAVQRQRDKERAARLVALAAQRAAMKAARERGSAASPAGARRGGV</sequence>
<dbReference type="EMBL" id="JAVFHQ010000021">
    <property type="protein sequence ID" value="KAK4545141.1"/>
    <property type="molecule type" value="Genomic_DNA"/>
</dbReference>
<dbReference type="SUPFAM" id="SSF52047">
    <property type="entry name" value="RNI-like"/>
    <property type="match status" value="1"/>
</dbReference>
<evidence type="ECO:0000313" key="1">
    <source>
        <dbReference type="EMBL" id="KAK4545141.1"/>
    </source>
</evidence>